<evidence type="ECO:0000259" key="6">
    <source>
        <dbReference type="PROSITE" id="PS50893"/>
    </source>
</evidence>
<dbReference type="Gene3D" id="3.40.50.300">
    <property type="entry name" value="P-loop containing nucleotide triphosphate hydrolases"/>
    <property type="match status" value="1"/>
</dbReference>
<dbReference type="Pfam" id="PF00005">
    <property type="entry name" value="ABC_tran"/>
    <property type="match status" value="1"/>
</dbReference>
<protein>
    <submittedName>
        <fullName evidence="7">ABC transporter related protein</fullName>
    </submittedName>
</protein>
<dbReference type="GO" id="GO:0016887">
    <property type="term" value="F:ATP hydrolysis activity"/>
    <property type="evidence" value="ECO:0007669"/>
    <property type="project" value="InterPro"/>
</dbReference>
<dbReference type="SUPFAM" id="SSF52540">
    <property type="entry name" value="P-loop containing nucleoside triphosphate hydrolases"/>
    <property type="match status" value="1"/>
</dbReference>
<reference evidence="7 8" key="2">
    <citation type="journal article" date="2010" name="Stand. Genomic Sci.">
        <title>Complete genome sequence of Desulfohalobium retbaense type strain (HR(100)).</title>
        <authorList>
            <person name="Spring S."/>
            <person name="Nolan M."/>
            <person name="Lapidus A."/>
            <person name="Glavina Del Rio T."/>
            <person name="Copeland A."/>
            <person name="Tice H."/>
            <person name="Cheng J.F."/>
            <person name="Lucas S."/>
            <person name="Land M."/>
            <person name="Chen F."/>
            <person name="Bruce D."/>
            <person name="Goodwin L."/>
            <person name="Pitluck S."/>
            <person name="Ivanova N."/>
            <person name="Mavromatis K."/>
            <person name="Mikhailova N."/>
            <person name="Pati A."/>
            <person name="Chen A."/>
            <person name="Palaniappan K."/>
            <person name="Hauser L."/>
            <person name="Chang Y.J."/>
            <person name="Jeffries C.D."/>
            <person name="Munk C."/>
            <person name="Kiss H."/>
            <person name="Chain P."/>
            <person name="Han C."/>
            <person name="Brettin T."/>
            <person name="Detter J.C."/>
            <person name="Schuler E."/>
            <person name="Goker M."/>
            <person name="Rohde M."/>
            <person name="Bristow J."/>
            <person name="Eisen J.A."/>
            <person name="Markowitz V."/>
            <person name="Hugenholtz P."/>
            <person name="Kyrpides N.C."/>
            <person name="Klenk H.P."/>
        </authorList>
    </citation>
    <scope>NUCLEOTIDE SEQUENCE [LARGE SCALE GENOMIC DNA]</scope>
    <source>
        <strain evidence="8">ATCC 49802 / DSM 20745 / S 6022</strain>
    </source>
</reference>
<proteinExistence type="inferred from homology"/>
<keyword evidence="8" id="KW-1185">Reference proteome</keyword>
<keyword evidence="4" id="KW-0067">ATP-binding</keyword>
<evidence type="ECO:0000256" key="2">
    <source>
        <dbReference type="ARBA" id="ARBA00022448"/>
    </source>
</evidence>
<dbReference type="STRING" id="479434.Sthe_1081"/>
<keyword evidence="3" id="KW-0547">Nucleotide-binding</keyword>
<dbReference type="InterPro" id="IPR003593">
    <property type="entry name" value="AAA+_ATPase"/>
</dbReference>
<feature type="region of interest" description="Disordered" evidence="5">
    <location>
        <begin position="1"/>
        <end position="20"/>
    </location>
</feature>
<dbReference type="PANTHER" id="PTHR43335">
    <property type="entry name" value="ABC TRANSPORTER, ATP-BINDING PROTEIN"/>
    <property type="match status" value="1"/>
</dbReference>
<gene>
    <name evidence="7" type="ordered locus">Sthe_1081</name>
</gene>
<dbReference type="AlphaFoldDB" id="D1C2Q0"/>
<dbReference type="InterPro" id="IPR027417">
    <property type="entry name" value="P-loop_NTPase"/>
</dbReference>
<dbReference type="PANTHER" id="PTHR43335:SF11">
    <property type="entry name" value="ABC TRANSPORTER RELATED"/>
    <property type="match status" value="1"/>
</dbReference>
<dbReference type="RefSeq" id="WP_012871564.1">
    <property type="nucleotide sequence ID" value="NC_013523.1"/>
</dbReference>
<dbReference type="InterPro" id="IPR003439">
    <property type="entry name" value="ABC_transporter-like_ATP-bd"/>
</dbReference>
<dbReference type="InterPro" id="IPR017871">
    <property type="entry name" value="ABC_transporter-like_CS"/>
</dbReference>
<accession>D1C2Q0</accession>
<evidence type="ECO:0000313" key="8">
    <source>
        <dbReference type="Proteomes" id="UP000002027"/>
    </source>
</evidence>
<comment type="similarity">
    <text evidence="1">Belongs to the ABC transporter superfamily.</text>
</comment>
<dbReference type="InParanoid" id="D1C2Q0"/>
<sequence length="325" mass="35077">MVEVEQQAEEQRPVAGFVPPDGPRTIEVTEVSKWYGDVVAVSNVSFAIGPGVTGLLGPNGAGKSTILKMLAGLLTPSMGTVRVLGEPVRANPGLYRRVGLVPEQEVVYPFLTGREFVRLNAILQRLPDPDAAAAAAIARVEMTAAADRPVGGYSKGMRQRIKVAAALVHEPEVLILDEPLTGTDPLQRLQLIKLIRSLGAEGRTVIVSSHILHEVERLADQILVLVNGKLAAAGDYRAIRDKIDEHARRVRVRADDARTLAAALIRLPALESVRVDGDAVLIETGDVRDLYRAVPKVARELGIRLYEVTALDDSLASVFAYVTAR</sequence>
<keyword evidence="2" id="KW-0813">Transport</keyword>
<dbReference type="EMBL" id="CP001823">
    <property type="protein sequence ID" value="ACZ38517.1"/>
    <property type="molecule type" value="Genomic_DNA"/>
</dbReference>
<dbReference type="GO" id="GO:0005524">
    <property type="term" value="F:ATP binding"/>
    <property type="evidence" value="ECO:0007669"/>
    <property type="project" value="UniProtKB-KW"/>
</dbReference>
<dbReference type="HOGENOM" id="CLU_000604_1_2_0"/>
<name>D1C2Q0_SPHTD</name>
<evidence type="ECO:0000256" key="3">
    <source>
        <dbReference type="ARBA" id="ARBA00022741"/>
    </source>
</evidence>
<evidence type="ECO:0000313" key="7">
    <source>
        <dbReference type="EMBL" id="ACZ38517.1"/>
    </source>
</evidence>
<feature type="domain" description="ABC transporter" evidence="6">
    <location>
        <begin position="26"/>
        <end position="252"/>
    </location>
</feature>
<dbReference type="SMART" id="SM00382">
    <property type="entry name" value="AAA"/>
    <property type="match status" value="1"/>
</dbReference>
<dbReference type="CDD" id="cd03230">
    <property type="entry name" value="ABC_DR_subfamily_A"/>
    <property type="match status" value="1"/>
</dbReference>
<dbReference type="KEGG" id="sti:Sthe_1081"/>
<organism evidence="7 8">
    <name type="scientific">Sphaerobacter thermophilus (strain ATCC 49802 / DSM 20745 / KCCM 41009 / NCIMB 13125 / S 6022)</name>
    <dbReference type="NCBI Taxonomy" id="479434"/>
    <lineage>
        <taxon>Bacteria</taxon>
        <taxon>Pseudomonadati</taxon>
        <taxon>Thermomicrobiota</taxon>
        <taxon>Thermomicrobia</taxon>
        <taxon>Sphaerobacterales</taxon>
        <taxon>Sphaerobacterineae</taxon>
        <taxon>Sphaerobacteraceae</taxon>
        <taxon>Sphaerobacter</taxon>
    </lineage>
</organism>
<reference evidence="8" key="1">
    <citation type="submission" date="2009-11" db="EMBL/GenBank/DDBJ databases">
        <title>The complete chromosome 1 of Sphaerobacter thermophilus DSM 20745.</title>
        <authorList>
            <person name="Lucas S."/>
            <person name="Copeland A."/>
            <person name="Lapidus A."/>
            <person name="Glavina del Rio T."/>
            <person name="Dalin E."/>
            <person name="Tice H."/>
            <person name="Bruce D."/>
            <person name="Goodwin L."/>
            <person name="Pitluck S."/>
            <person name="Kyrpides N."/>
            <person name="Mavromatis K."/>
            <person name="Ivanova N."/>
            <person name="Mikhailova N."/>
            <person name="LaButti K.M."/>
            <person name="Clum A."/>
            <person name="Sun H.I."/>
            <person name="Brettin T."/>
            <person name="Detter J.C."/>
            <person name="Han C."/>
            <person name="Larimer F."/>
            <person name="Land M."/>
            <person name="Hauser L."/>
            <person name="Markowitz V."/>
            <person name="Cheng J.F."/>
            <person name="Hugenholtz P."/>
            <person name="Woyke T."/>
            <person name="Wu D."/>
            <person name="Steenblock K."/>
            <person name="Schneider S."/>
            <person name="Pukall R."/>
            <person name="Goeker M."/>
            <person name="Klenk H.P."/>
            <person name="Eisen J.A."/>
        </authorList>
    </citation>
    <scope>NUCLEOTIDE SEQUENCE [LARGE SCALE GENOMIC DNA]</scope>
    <source>
        <strain evidence="8">ATCC 49802 / DSM 20745 / S 6022</strain>
    </source>
</reference>
<dbReference type="eggNOG" id="COG1131">
    <property type="taxonomic scope" value="Bacteria"/>
</dbReference>
<dbReference type="PROSITE" id="PS00211">
    <property type="entry name" value="ABC_TRANSPORTER_1"/>
    <property type="match status" value="1"/>
</dbReference>
<dbReference type="PROSITE" id="PS50893">
    <property type="entry name" value="ABC_TRANSPORTER_2"/>
    <property type="match status" value="1"/>
</dbReference>
<evidence type="ECO:0000256" key="1">
    <source>
        <dbReference type="ARBA" id="ARBA00005417"/>
    </source>
</evidence>
<dbReference type="Proteomes" id="UP000002027">
    <property type="component" value="Chromosome 1"/>
</dbReference>
<evidence type="ECO:0000256" key="5">
    <source>
        <dbReference type="SAM" id="MobiDB-lite"/>
    </source>
</evidence>
<evidence type="ECO:0000256" key="4">
    <source>
        <dbReference type="ARBA" id="ARBA00022840"/>
    </source>
</evidence>